<dbReference type="Proteomes" id="UP000887565">
    <property type="component" value="Unplaced"/>
</dbReference>
<organism evidence="2 3">
    <name type="scientific">Romanomermis culicivorax</name>
    <name type="common">Nematode worm</name>
    <dbReference type="NCBI Taxonomy" id="13658"/>
    <lineage>
        <taxon>Eukaryota</taxon>
        <taxon>Metazoa</taxon>
        <taxon>Ecdysozoa</taxon>
        <taxon>Nematoda</taxon>
        <taxon>Enoplea</taxon>
        <taxon>Dorylaimia</taxon>
        <taxon>Mermithida</taxon>
        <taxon>Mermithoidea</taxon>
        <taxon>Mermithidae</taxon>
        <taxon>Romanomermis</taxon>
    </lineage>
</organism>
<accession>A0A915IRJ2</accession>
<keyword evidence="2" id="KW-1185">Reference proteome</keyword>
<name>A0A915IRJ2_ROMCU</name>
<dbReference type="WBParaSite" id="nRc.2.0.1.t16014-RA">
    <property type="protein sequence ID" value="nRc.2.0.1.t16014-RA"/>
    <property type="gene ID" value="nRc.2.0.1.g16014"/>
</dbReference>
<dbReference type="AlphaFoldDB" id="A0A915IRJ2"/>
<reference evidence="3" key="1">
    <citation type="submission" date="2022-11" db="UniProtKB">
        <authorList>
            <consortium name="WormBaseParasite"/>
        </authorList>
    </citation>
    <scope>IDENTIFICATION</scope>
</reference>
<feature type="region of interest" description="Disordered" evidence="1">
    <location>
        <begin position="35"/>
        <end position="64"/>
    </location>
</feature>
<evidence type="ECO:0000256" key="1">
    <source>
        <dbReference type="SAM" id="MobiDB-lite"/>
    </source>
</evidence>
<proteinExistence type="predicted"/>
<sequence>MSSLSTADDAVGYYKHLEMMKIILDMNTEAGLASTLSRTTHRTSKRDKIGSERSTFSAKVREAS</sequence>
<evidence type="ECO:0000313" key="3">
    <source>
        <dbReference type="WBParaSite" id="nRc.2.0.1.t16014-RA"/>
    </source>
</evidence>
<evidence type="ECO:0000313" key="2">
    <source>
        <dbReference type="Proteomes" id="UP000887565"/>
    </source>
</evidence>
<protein>
    <submittedName>
        <fullName evidence="3">Uncharacterized protein</fullName>
    </submittedName>
</protein>